<protein>
    <recommendedName>
        <fullName evidence="6">3-methylmercaptopropionyl-CoA ligase</fullName>
        <ecNumber evidence="5">6.2.1.44</ecNumber>
    </recommendedName>
</protein>
<feature type="domain" description="AMP-dependent synthetase/ligase" evidence="7">
    <location>
        <begin position="16"/>
        <end position="363"/>
    </location>
</feature>
<evidence type="ECO:0000259" key="7">
    <source>
        <dbReference type="Pfam" id="PF00501"/>
    </source>
</evidence>
<gene>
    <name evidence="9" type="ORF">JJB09_08005</name>
</gene>
<evidence type="ECO:0000256" key="3">
    <source>
        <dbReference type="ARBA" id="ARBA00022723"/>
    </source>
</evidence>
<comment type="catalytic activity">
    <reaction evidence="4">
        <text>3-(methylsulfanyl)propanoate + ATP + CoA = 3-(methylsulfanyl)propanoyl-CoA + AMP + diphosphate</text>
        <dbReference type="Rhea" id="RHEA:43052"/>
        <dbReference type="ChEBI" id="CHEBI:30616"/>
        <dbReference type="ChEBI" id="CHEBI:33019"/>
        <dbReference type="ChEBI" id="CHEBI:49016"/>
        <dbReference type="ChEBI" id="CHEBI:57287"/>
        <dbReference type="ChEBI" id="CHEBI:82815"/>
        <dbReference type="ChEBI" id="CHEBI:456215"/>
        <dbReference type="EC" id="6.2.1.44"/>
    </reaction>
    <physiologicalReaction direction="left-to-right" evidence="4">
        <dbReference type="Rhea" id="RHEA:43053"/>
    </physiologicalReaction>
</comment>
<dbReference type="Gene3D" id="3.40.50.12780">
    <property type="entry name" value="N-terminal domain of ligase-like"/>
    <property type="match status" value="1"/>
</dbReference>
<dbReference type="SUPFAM" id="SSF56801">
    <property type="entry name" value="Acetyl-CoA synthetase-like"/>
    <property type="match status" value="1"/>
</dbReference>
<keyword evidence="3" id="KW-0479">Metal-binding</keyword>
<dbReference type="Proteomes" id="UP000633219">
    <property type="component" value="Unassembled WGS sequence"/>
</dbReference>
<dbReference type="AlphaFoldDB" id="A0A936YKK1"/>
<dbReference type="InterPro" id="IPR045851">
    <property type="entry name" value="AMP-bd_C_sf"/>
</dbReference>
<evidence type="ECO:0000256" key="2">
    <source>
        <dbReference type="ARBA" id="ARBA00022598"/>
    </source>
</evidence>
<dbReference type="EC" id="6.2.1.44" evidence="5"/>
<dbReference type="EMBL" id="JAEQNC010000004">
    <property type="protein sequence ID" value="MBL0371968.1"/>
    <property type="molecule type" value="Genomic_DNA"/>
</dbReference>
<keyword evidence="2" id="KW-0436">Ligase</keyword>
<evidence type="ECO:0000256" key="1">
    <source>
        <dbReference type="ARBA" id="ARBA00006432"/>
    </source>
</evidence>
<evidence type="ECO:0000313" key="9">
    <source>
        <dbReference type="EMBL" id="MBL0371968.1"/>
    </source>
</evidence>
<dbReference type="InterPro" id="IPR042099">
    <property type="entry name" value="ANL_N_sf"/>
</dbReference>
<dbReference type="InterPro" id="IPR050237">
    <property type="entry name" value="ATP-dep_AMP-bd_enzyme"/>
</dbReference>
<dbReference type="InterPro" id="IPR000873">
    <property type="entry name" value="AMP-dep_synth/lig_dom"/>
</dbReference>
<proteinExistence type="inferred from homology"/>
<accession>A0A936YKK1</accession>
<dbReference type="GO" id="GO:0016878">
    <property type="term" value="F:acid-thiol ligase activity"/>
    <property type="evidence" value="ECO:0007669"/>
    <property type="project" value="UniProtKB-ARBA"/>
</dbReference>
<name>A0A936YKK1_9HYPH</name>
<dbReference type="GO" id="GO:0046872">
    <property type="term" value="F:metal ion binding"/>
    <property type="evidence" value="ECO:0007669"/>
    <property type="project" value="UniProtKB-KW"/>
</dbReference>
<evidence type="ECO:0000313" key="10">
    <source>
        <dbReference type="Proteomes" id="UP000633219"/>
    </source>
</evidence>
<dbReference type="InterPro" id="IPR020845">
    <property type="entry name" value="AMP-binding_CS"/>
</dbReference>
<evidence type="ECO:0000256" key="6">
    <source>
        <dbReference type="ARBA" id="ARBA00067668"/>
    </source>
</evidence>
<comment type="similarity">
    <text evidence="1">Belongs to the ATP-dependent AMP-binding enzyme family.</text>
</comment>
<dbReference type="PANTHER" id="PTHR43767">
    <property type="entry name" value="LONG-CHAIN-FATTY-ACID--COA LIGASE"/>
    <property type="match status" value="1"/>
</dbReference>
<dbReference type="PANTHER" id="PTHR43767:SF1">
    <property type="entry name" value="NONRIBOSOMAL PEPTIDE SYNTHASE PES1 (EUROFUNG)-RELATED"/>
    <property type="match status" value="1"/>
</dbReference>
<dbReference type="InterPro" id="IPR025110">
    <property type="entry name" value="AMP-bd_C"/>
</dbReference>
<comment type="caution">
    <text evidence="9">The sequence shown here is derived from an EMBL/GenBank/DDBJ whole genome shotgun (WGS) entry which is preliminary data.</text>
</comment>
<sequence>MGMPEWRTPDPVALYAQAQPEKLACVDLATGRQWNYRQFNGAIQRTVSALASLGVEPGQRIAAIARNSADLLMLQQAAMRSGAIFVPINWRLSRPEQADILAGCAPSLLVTDEDIAGMILPRGCKDIAVAEFREAVARETPAAAQPLPPADAPNIILYTSGTSGRPKGVVITGRNVFATAVNFGVLGQVGQGSVFLCDTPMFHIIGLITSMHSPLLQGGTVLVSSAFDPMTTNARLADAAFGVTHYFCVPQMAQALRGAANFAPENWRSLKALFTGGAPNPPANIRWWLGKGVRMVDGYGMTEAGTLLGMPLDPALIDAKAGSAGLPAPGLTMRIVDEAGMDVGAGEVGEILVAGPNVTPGYWARPEETAKAFTPDGWLKTGDLARRDEDGFVTIVDRRKDMFISGGENVYPVEVEAALNAHPSILDAAVIGVADEKWGEVGRAFIVLRPGCAVASEALVAHCAGLIARYKIPRDYVRIENLPRSGAGKVLKNELKRLGLSSATTP</sequence>
<feature type="domain" description="AMP-binding enzyme C-terminal" evidence="8">
    <location>
        <begin position="414"/>
        <end position="489"/>
    </location>
</feature>
<organism evidence="9 10">
    <name type="scientific">Rhizobium setariae</name>
    <dbReference type="NCBI Taxonomy" id="2801340"/>
    <lineage>
        <taxon>Bacteria</taxon>
        <taxon>Pseudomonadati</taxon>
        <taxon>Pseudomonadota</taxon>
        <taxon>Alphaproteobacteria</taxon>
        <taxon>Hyphomicrobiales</taxon>
        <taxon>Rhizobiaceae</taxon>
        <taxon>Rhizobium/Agrobacterium group</taxon>
        <taxon>Rhizobium</taxon>
    </lineage>
</organism>
<dbReference type="Pfam" id="PF00501">
    <property type="entry name" value="AMP-binding"/>
    <property type="match status" value="1"/>
</dbReference>
<evidence type="ECO:0000259" key="8">
    <source>
        <dbReference type="Pfam" id="PF13193"/>
    </source>
</evidence>
<evidence type="ECO:0000256" key="5">
    <source>
        <dbReference type="ARBA" id="ARBA00066616"/>
    </source>
</evidence>
<dbReference type="Pfam" id="PF13193">
    <property type="entry name" value="AMP-binding_C"/>
    <property type="match status" value="1"/>
</dbReference>
<dbReference type="FunFam" id="3.30.300.30:FF:000008">
    <property type="entry name" value="2,3-dihydroxybenzoate-AMP ligase"/>
    <property type="match status" value="1"/>
</dbReference>
<reference evidence="9" key="1">
    <citation type="submission" date="2021-01" db="EMBL/GenBank/DDBJ databases">
        <title>Rhizobium sp. strain KVB221 16S ribosomal RNA gene Genome sequencing and assembly.</title>
        <authorList>
            <person name="Kang M."/>
        </authorList>
    </citation>
    <scope>NUCLEOTIDE SEQUENCE</scope>
    <source>
        <strain evidence="9">KVB221</strain>
    </source>
</reference>
<evidence type="ECO:0000256" key="4">
    <source>
        <dbReference type="ARBA" id="ARBA00051915"/>
    </source>
</evidence>
<dbReference type="PROSITE" id="PS00455">
    <property type="entry name" value="AMP_BINDING"/>
    <property type="match status" value="1"/>
</dbReference>
<dbReference type="Gene3D" id="3.30.300.30">
    <property type="match status" value="1"/>
</dbReference>
<keyword evidence="10" id="KW-1185">Reference proteome</keyword>